<sequence>MNFISWKPFFFFFFFFFFVLSTQRELTEASKKIWKQANHPPRGWNSYDSFSWIINEEEFLQNAELVSKRLLTHGYQYVVVDFLWYRKNVKGATKDSGGLDVIDKWGRVIPEPERFPSSRYGEGFTELAKKVHAMGLLFGIHIMRGISTQAVNANTPILDTSTGAAYNESGRLWTAKDIGLTDRKCAWMPQGFMSVNTKLGAGRAFLRSLHQQYAEWGVDFGFQGRIQVKGRDDIKIFMQVLKEIDRPIVYSLSPGVGATPAMAKDVSPLVNMYRVTGDDWDSWSDVASHFNISSNFAAANMIGSTGLRGNSWPDLDMLPLGWLTDPGVNQGPHRNSNLTIEEQRTQITLWSIAKTPLMFGGDMRKLDDATYNIIANPTLLEINTFSRHNMEFPYITGENGTVTTSTSSKEMNASDSHFLGLTFCKDPRVKGWVSVVLDNELEKICWKDKIGRKQSPPFCLYKSKHLLKSGDEKIPQEQKYHGKHHLSALDSTELCLDASSKGKLRSHELKTSSFSPCRWDTNQLWELNNNDTLVNSYSGLCGVLKPVEGKGQIYLAFFNLSPRKMVISTKITDLHKVLRRSNISQGSCKYREVWTGKDYGIAEETISLEVVHGNIEIIGLGQLAMGFGGLVRLGLMPVGHVNFAGKQIECEVEDGGWVAGKHGESVFSSLKPKIRNGAVYLIYGFVSLYGGDFGFVEDGFVYWIGDDGWDLIGGGK</sequence>
<evidence type="ECO:0000256" key="1">
    <source>
        <dbReference type="ARBA" id="ARBA00009743"/>
    </source>
</evidence>
<name>A0A835HP52_9MAGN</name>
<keyword evidence="4" id="KW-1015">Disulfide bond</keyword>
<dbReference type="GO" id="GO:0004557">
    <property type="term" value="F:alpha-galactosidase activity"/>
    <property type="evidence" value="ECO:0007669"/>
    <property type="project" value="UniProtKB-EC"/>
</dbReference>
<organism evidence="6 7">
    <name type="scientific">Coptis chinensis</name>
    <dbReference type="NCBI Taxonomy" id="261450"/>
    <lineage>
        <taxon>Eukaryota</taxon>
        <taxon>Viridiplantae</taxon>
        <taxon>Streptophyta</taxon>
        <taxon>Embryophyta</taxon>
        <taxon>Tracheophyta</taxon>
        <taxon>Spermatophyta</taxon>
        <taxon>Magnoliopsida</taxon>
        <taxon>Ranunculales</taxon>
        <taxon>Ranunculaceae</taxon>
        <taxon>Coptidoideae</taxon>
        <taxon>Coptis</taxon>
    </lineage>
</organism>
<feature type="chain" id="PRO_5032758734" description="Alpha-galactosidase" evidence="5">
    <location>
        <begin position="30"/>
        <end position="716"/>
    </location>
</feature>
<dbReference type="InterPro" id="IPR013780">
    <property type="entry name" value="Glyco_hydro_b"/>
</dbReference>
<protein>
    <recommendedName>
        <fullName evidence="4">Alpha-galactosidase</fullName>
        <ecNumber evidence="4">3.2.1.22</ecNumber>
    </recommendedName>
    <alternativeName>
        <fullName evidence="4">Melibiase</fullName>
    </alternativeName>
</protein>
<accession>A0A835HP52</accession>
<dbReference type="EC" id="3.2.1.22" evidence="4"/>
<dbReference type="PANTHER" id="PTHR11452">
    <property type="entry name" value="ALPHA-GALACTOSIDASE/ALPHA-N-ACETYLGALACTOSAMINIDASE"/>
    <property type="match status" value="1"/>
</dbReference>
<dbReference type="InterPro" id="IPR013785">
    <property type="entry name" value="Aldolase_TIM"/>
</dbReference>
<dbReference type="InterPro" id="IPR002241">
    <property type="entry name" value="Glyco_hydro_27"/>
</dbReference>
<proteinExistence type="inferred from homology"/>
<dbReference type="Pfam" id="PF16499">
    <property type="entry name" value="Melibiase_2"/>
    <property type="match status" value="1"/>
</dbReference>
<evidence type="ECO:0000256" key="3">
    <source>
        <dbReference type="ARBA" id="ARBA00023295"/>
    </source>
</evidence>
<dbReference type="OrthoDB" id="5795902at2759"/>
<feature type="signal peptide" evidence="5">
    <location>
        <begin position="1"/>
        <end position="29"/>
    </location>
</feature>
<evidence type="ECO:0000256" key="2">
    <source>
        <dbReference type="ARBA" id="ARBA00022801"/>
    </source>
</evidence>
<keyword evidence="7" id="KW-1185">Reference proteome</keyword>
<dbReference type="AlphaFoldDB" id="A0A835HP52"/>
<dbReference type="Gene3D" id="3.20.20.70">
    <property type="entry name" value="Aldolase class I"/>
    <property type="match status" value="1"/>
</dbReference>
<keyword evidence="5" id="KW-0732">Signal</keyword>
<dbReference type="Gene3D" id="2.60.40.1180">
    <property type="entry name" value="Golgi alpha-mannosidase II"/>
    <property type="match status" value="1"/>
</dbReference>
<evidence type="ECO:0000313" key="7">
    <source>
        <dbReference type="Proteomes" id="UP000631114"/>
    </source>
</evidence>
<dbReference type="PRINTS" id="PR00740">
    <property type="entry name" value="GLHYDRLASE27"/>
</dbReference>
<dbReference type="GO" id="GO:0005975">
    <property type="term" value="P:carbohydrate metabolic process"/>
    <property type="evidence" value="ECO:0007669"/>
    <property type="project" value="InterPro"/>
</dbReference>
<comment type="similarity">
    <text evidence="1 4">Belongs to the glycosyl hydrolase 27 family.</text>
</comment>
<keyword evidence="2 4" id="KW-0378">Hydrolase</keyword>
<dbReference type="SUPFAM" id="SSF51445">
    <property type="entry name" value="(Trans)glycosidases"/>
    <property type="match status" value="1"/>
</dbReference>
<dbReference type="CDD" id="cd14792">
    <property type="entry name" value="GH27"/>
    <property type="match status" value="1"/>
</dbReference>
<dbReference type="PANTHER" id="PTHR11452:SF42">
    <property type="entry name" value="ALPHA-GALACTOSIDASE"/>
    <property type="match status" value="1"/>
</dbReference>
<dbReference type="InterPro" id="IPR017853">
    <property type="entry name" value="GH"/>
</dbReference>
<keyword evidence="3 4" id="KW-0326">Glycosidase</keyword>
<evidence type="ECO:0000256" key="4">
    <source>
        <dbReference type="RuleBase" id="RU361168"/>
    </source>
</evidence>
<dbReference type="InterPro" id="IPR035992">
    <property type="entry name" value="Ricin_B-like_lectins"/>
</dbReference>
<reference evidence="6 7" key="1">
    <citation type="submission" date="2020-10" db="EMBL/GenBank/DDBJ databases">
        <title>The Coptis chinensis genome and diversification of protoberbering-type alkaloids.</title>
        <authorList>
            <person name="Wang B."/>
            <person name="Shu S."/>
            <person name="Song C."/>
            <person name="Liu Y."/>
        </authorList>
    </citation>
    <scope>NUCLEOTIDE SEQUENCE [LARGE SCALE GENOMIC DNA]</scope>
    <source>
        <strain evidence="6">HL-2020</strain>
        <tissue evidence="6">Leaf</tissue>
    </source>
</reference>
<dbReference type="EMBL" id="JADFTS010000006">
    <property type="protein sequence ID" value="KAF9603105.1"/>
    <property type="molecule type" value="Genomic_DNA"/>
</dbReference>
<dbReference type="SUPFAM" id="SSF50370">
    <property type="entry name" value="Ricin B-like lectins"/>
    <property type="match status" value="1"/>
</dbReference>
<comment type="catalytic activity">
    <reaction evidence="4">
        <text>Hydrolysis of terminal, non-reducing alpha-D-galactose residues in alpha-D-galactosides, including galactose oligosaccharides, galactomannans and galactolipids.</text>
        <dbReference type="EC" id="3.2.1.22"/>
    </reaction>
</comment>
<gene>
    <name evidence="6" type="ORF">IFM89_033830</name>
</gene>
<comment type="caution">
    <text evidence="6">The sequence shown here is derived from an EMBL/GenBank/DDBJ whole genome shotgun (WGS) entry which is preliminary data.</text>
</comment>
<evidence type="ECO:0000256" key="5">
    <source>
        <dbReference type="SAM" id="SignalP"/>
    </source>
</evidence>
<dbReference type="Proteomes" id="UP000631114">
    <property type="component" value="Unassembled WGS sequence"/>
</dbReference>
<evidence type="ECO:0000313" key="6">
    <source>
        <dbReference type="EMBL" id="KAF9603105.1"/>
    </source>
</evidence>